<organism evidence="1 2">
    <name type="scientific">Oryza rufipogon</name>
    <name type="common">Brownbeard rice</name>
    <name type="synonym">Asian wild rice</name>
    <dbReference type="NCBI Taxonomy" id="4529"/>
    <lineage>
        <taxon>Eukaryota</taxon>
        <taxon>Viridiplantae</taxon>
        <taxon>Streptophyta</taxon>
        <taxon>Embryophyta</taxon>
        <taxon>Tracheophyta</taxon>
        <taxon>Spermatophyta</taxon>
        <taxon>Magnoliopsida</taxon>
        <taxon>Liliopsida</taxon>
        <taxon>Poales</taxon>
        <taxon>Poaceae</taxon>
        <taxon>BOP clade</taxon>
        <taxon>Oryzoideae</taxon>
        <taxon>Oryzeae</taxon>
        <taxon>Oryzinae</taxon>
        <taxon>Oryza</taxon>
    </lineage>
</organism>
<dbReference type="Gramene" id="ORUFI07G14930.1">
    <property type="protein sequence ID" value="ORUFI07G14930.1"/>
    <property type="gene ID" value="ORUFI07G14930"/>
</dbReference>
<dbReference type="EnsemblPlants" id="ORUFI07G14930.1">
    <property type="protein sequence ID" value="ORUFI07G14930.1"/>
    <property type="gene ID" value="ORUFI07G14930"/>
</dbReference>
<evidence type="ECO:0000313" key="2">
    <source>
        <dbReference type="Proteomes" id="UP000008022"/>
    </source>
</evidence>
<accession>A0A0E0Q8D5</accession>
<proteinExistence type="predicted"/>
<dbReference type="Proteomes" id="UP000008022">
    <property type="component" value="Unassembled WGS sequence"/>
</dbReference>
<reference evidence="1" key="2">
    <citation type="submission" date="2015-06" db="UniProtKB">
        <authorList>
            <consortium name="EnsemblPlants"/>
        </authorList>
    </citation>
    <scope>IDENTIFICATION</scope>
</reference>
<name>A0A0E0Q8D5_ORYRU</name>
<evidence type="ECO:0000313" key="1">
    <source>
        <dbReference type="EnsemblPlants" id="ORUFI07G14930.1"/>
    </source>
</evidence>
<keyword evidence="2" id="KW-1185">Reference proteome</keyword>
<reference evidence="2" key="1">
    <citation type="submission" date="2013-06" db="EMBL/GenBank/DDBJ databases">
        <authorList>
            <person name="Zhao Q."/>
        </authorList>
    </citation>
    <scope>NUCLEOTIDE SEQUENCE</scope>
    <source>
        <strain evidence="2">cv. W1943</strain>
    </source>
</reference>
<dbReference type="AlphaFoldDB" id="A0A0E0Q8D5"/>
<dbReference type="HOGENOM" id="CLU_2175159_0_0_1"/>
<protein>
    <submittedName>
        <fullName evidence="1">Uncharacterized protein</fullName>
    </submittedName>
</protein>
<sequence length="110" mass="11559">MDDGSARGGFAAPVSGGLPSCFRPWSRARKHTSIHPSVSSQHLPPSDLIGQVLFASHPSSCLSQSTTDGGLAWSCGFRGGRTGVSPPAVAPTMEQNITPKHLGNWNYLES</sequence>